<dbReference type="EMBL" id="CP041692">
    <property type="protein sequence ID" value="QDP95911.1"/>
    <property type="molecule type" value="Genomic_DNA"/>
</dbReference>
<dbReference type="InterPro" id="IPR000182">
    <property type="entry name" value="GNAT_dom"/>
</dbReference>
<dbReference type="Proteomes" id="UP000319263">
    <property type="component" value="Chromosome"/>
</dbReference>
<evidence type="ECO:0000256" key="2">
    <source>
        <dbReference type="ARBA" id="ARBA00023315"/>
    </source>
</evidence>
<name>A0A516PY65_9ACTN</name>
<dbReference type="PANTHER" id="PTHR43072">
    <property type="entry name" value="N-ACETYLTRANSFERASE"/>
    <property type="match status" value="1"/>
</dbReference>
<evidence type="ECO:0000313" key="5">
    <source>
        <dbReference type="Proteomes" id="UP000319263"/>
    </source>
</evidence>
<proteinExistence type="predicted"/>
<dbReference type="CDD" id="cd04301">
    <property type="entry name" value="NAT_SF"/>
    <property type="match status" value="1"/>
</dbReference>
<keyword evidence="5" id="KW-1185">Reference proteome</keyword>
<gene>
    <name evidence="4" type="ORF">FOE78_08380</name>
</gene>
<keyword evidence="1 4" id="KW-0808">Transferase</keyword>
<dbReference type="InterPro" id="IPR016181">
    <property type="entry name" value="Acyl_CoA_acyltransferase"/>
</dbReference>
<accession>A0A516PY65</accession>
<dbReference type="KEGG" id="mik:FOE78_08380"/>
<dbReference type="Gene3D" id="3.40.630.30">
    <property type="match status" value="1"/>
</dbReference>
<sequence length="198" mass="22169">MYPVRGSILRAAVGRRHVSRAVVGRRKNVRVTSAADPYFIRPGRREDVEEIRTLRNDAIQKSTAIWTTVLQPPDEAIAWWDELIGRRAVYVAECDGQVAGFASWSPWRAKEGYRFTGEDSVYVAGEHHGRGLGRRLLATLIDGARESGLHVMLADIESSNTASIALHARLGFETVGTLREIGTKFNRWLDLTIMRLAL</sequence>
<dbReference type="PANTHER" id="PTHR43072:SF23">
    <property type="entry name" value="UPF0039 PROTEIN C11D3.02C"/>
    <property type="match status" value="1"/>
</dbReference>
<evidence type="ECO:0000313" key="4">
    <source>
        <dbReference type="EMBL" id="QDP95911.1"/>
    </source>
</evidence>
<dbReference type="Pfam" id="PF00583">
    <property type="entry name" value="Acetyltransf_1"/>
    <property type="match status" value="1"/>
</dbReference>
<protein>
    <submittedName>
        <fullName evidence="4">N-acetyltransferase</fullName>
    </submittedName>
</protein>
<evidence type="ECO:0000259" key="3">
    <source>
        <dbReference type="PROSITE" id="PS51186"/>
    </source>
</evidence>
<dbReference type="SUPFAM" id="SSF55729">
    <property type="entry name" value="Acyl-CoA N-acyltransferases (Nat)"/>
    <property type="match status" value="1"/>
</dbReference>
<keyword evidence="2" id="KW-0012">Acyltransferase</keyword>
<evidence type="ECO:0000256" key="1">
    <source>
        <dbReference type="ARBA" id="ARBA00022679"/>
    </source>
</evidence>
<dbReference type="PROSITE" id="PS51186">
    <property type="entry name" value="GNAT"/>
    <property type="match status" value="1"/>
</dbReference>
<feature type="domain" description="N-acetyltransferase" evidence="3">
    <location>
        <begin position="38"/>
        <end position="198"/>
    </location>
</feature>
<organism evidence="4 5">
    <name type="scientific">Microlunatus elymi</name>
    <dbReference type="NCBI Taxonomy" id="2596828"/>
    <lineage>
        <taxon>Bacteria</taxon>
        <taxon>Bacillati</taxon>
        <taxon>Actinomycetota</taxon>
        <taxon>Actinomycetes</taxon>
        <taxon>Propionibacteriales</taxon>
        <taxon>Propionibacteriaceae</taxon>
        <taxon>Microlunatus</taxon>
    </lineage>
</organism>
<dbReference type="GO" id="GO:0016747">
    <property type="term" value="F:acyltransferase activity, transferring groups other than amino-acyl groups"/>
    <property type="evidence" value="ECO:0007669"/>
    <property type="project" value="InterPro"/>
</dbReference>
<dbReference type="OrthoDB" id="3173333at2"/>
<reference evidence="4 5" key="1">
    <citation type="submission" date="2019-07" db="EMBL/GenBank/DDBJ databases">
        <title>Microlunatus dokdonensis sp. nov. isolated from the rhizospheric soil of the wild plant Elymus tsukushiensis.</title>
        <authorList>
            <person name="Ghim S.-Y."/>
            <person name="Hwang Y.-J."/>
            <person name="Son J.-S."/>
            <person name="Shin J.-H."/>
        </authorList>
    </citation>
    <scope>NUCLEOTIDE SEQUENCE [LARGE SCALE GENOMIC DNA]</scope>
    <source>
        <strain evidence="4 5">KUDC0627</strain>
    </source>
</reference>
<dbReference type="AlphaFoldDB" id="A0A516PY65"/>